<evidence type="ECO:0000313" key="2">
    <source>
        <dbReference type="Proteomes" id="UP001356427"/>
    </source>
</evidence>
<organism evidence="1 2">
    <name type="scientific">Coregonus suidteri</name>
    <dbReference type="NCBI Taxonomy" id="861788"/>
    <lineage>
        <taxon>Eukaryota</taxon>
        <taxon>Metazoa</taxon>
        <taxon>Chordata</taxon>
        <taxon>Craniata</taxon>
        <taxon>Vertebrata</taxon>
        <taxon>Euteleostomi</taxon>
        <taxon>Actinopterygii</taxon>
        <taxon>Neopterygii</taxon>
        <taxon>Teleostei</taxon>
        <taxon>Protacanthopterygii</taxon>
        <taxon>Salmoniformes</taxon>
        <taxon>Salmonidae</taxon>
        <taxon>Coregoninae</taxon>
        <taxon>Coregonus</taxon>
    </lineage>
</organism>
<name>A0AAN8KZW5_9TELE</name>
<dbReference type="Proteomes" id="UP001356427">
    <property type="component" value="Unassembled WGS sequence"/>
</dbReference>
<sequence>MCQRREGYPLQVSPLTERRNGLAAMTTLEEKRHGQRRGLGKEGWATVYQGSGD</sequence>
<gene>
    <name evidence="1" type="ORF">J4Q44_G00288300</name>
</gene>
<reference evidence="1 2" key="1">
    <citation type="submission" date="2021-04" db="EMBL/GenBank/DDBJ databases">
        <authorList>
            <person name="De Guttry C."/>
            <person name="Zahm M."/>
            <person name="Klopp C."/>
            <person name="Cabau C."/>
            <person name="Louis A."/>
            <person name="Berthelot C."/>
            <person name="Parey E."/>
            <person name="Roest Crollius H."/>
            <person name="Montfort J."/>
            <person name="Robinson-Rechavi M."/>
            <person name="Bucao C."/>
            <person name="Bouchez O."/>
            <person name="Gislard M."/>
            <person name="Lluch J."/>
            <person name="Milhes M."/>
            <person name="Lampietro C."/>
            <person name="Lopez Roques C."/>
            <person name="Donnadieu C."/>
            <person name="Braasch I."/>
            <person name="Desvignes T."/>
            <person name="Postlethwait J."/>
            <person name="Bobe J."/>
            <person name="Wedekind C."/>
            <person name="Guiguen Y."/>
        </authorList>
    </citation>
    <scope>NUCLEOTIDE SEQUENCE [LARGE SCALE GENOMIC DNA]</scope>
    <source>
        <strain evidence="1">Cs_M1</strain>
        <tissue evidence="1">Blood</tissue>
    </source>
</reference>
<accession>A0AAN8KZW5</accession>
<dbReference type="EMBL" id="JAGTTL010000027">
    <property type="protein sequence ID" value="KAK6300732.1"/>
    <property type="molecule type" value="Genomic_DNA"/>
</dbReference>
<protein>
    <submittedName>
        <fullName evidence="1">Uncharacterized protein</fullName>
    </submittedName>
</protein>
<keyword evidence="2" id="KW-1185">Reference proteome</keyword>
<proteinExistence type="predicted"/>
<comment type="caution">
    <text evidence="1">The sequence shown here is derived from an EMBL/GenBank/DDBJ whole genome shotgun (WGS) entry which is preliminary data.</text>
</comment>
<dbReference type="AlphaFoldDB" id="A0AAN8KZW5"/>
<evidence type="ECO:0000313" key="1">
    <source>
        <dbReference type="EMBL" id="KAK6300732.1"/>
    </source>
</evidence>